<keyword evidence="14" id="KW-0449">Lipoprotein</keyword>
<evidence type="ECO:0000256" key="14">
    <source>
        <dbReference type="ARBA" id="ARBA00023288"/>
    </source>
</evidence>
<organism evidence="21 22">
    <name type="scientific">Draconibacterium halophilum</name>
    <dbReference type="NCBI Taxonomy" id="2706887"/>
    <lineage>
        <taxon>Bacteria</taxon>
        <taxon>Pseudomonadati</taxon>
        <taxon>Bacteroidota</taxon>
        <taxon>Bacteroidia</taxon>
        <taxon>Marinilabiliales</taxon>
        <taxon>Prolixibacteraceae</taxon>
        <taxon>Draconibacterium</taxon>
    </lineage>
</organism>
<name>A0A6C0RHI1_9BACT</name>
<dbReference type="Pfam" id="PF06251">
    <property type="entry name" value="Caps_syn_GfcC_C"/>
    <property type="match status" value="1"/>
</dbReference>
<keyword evidence="15" id="KW-0175">Coiled coil</keyword>
<feature type="domain" description="Polysaccharide export protein N-terminal" evidence="17">
    <location>
        <begin position="153"/>
        <end position="216"/>
    </location>
</feature>
<evidence type="ECO:0000259" key="19">
    <source>
        <dbReference type="Pfam" id="PF10531"/>
    </source>
</evidence>
<evidence type="ECO:0000259" key="20">
    <source>
        <dbReference type="Pfam" id="PF22461"/>
    </source>
</evidence>
<evidence type="ECO:0000313" key="21">
    <source>
        <dbReference type="EMBL" id="QIA08551.1"/>
    </source>
</evidence>
<keyword evidence="3" id="KW-0813">Transport</keyword>
<evidence type="ECO:0000256" key="7">
    <source>
        <dbReference type="ARBA" id="ARBA00022729"/>
    </source>
</evidence>
<keyword evidence="22" id="KW-1185">Reference proteome</keyword>
<keyword evidence="11 16" id="KW-0472">Membrane</keyword>
<dbReference type="InterPro" id="IPR010425">
    <property type="entry name" value="Caps_synth_GfcC-like_C"/>
</dbReference>
<dbReference type="PANTHER" id="PTHR33619">
    <property type="entry name" value="POLYSACCHARIDE EXPORT PROTEIN GFCE-RELATED"/>
    <property type="match status" value="1"/>
</dbReference>
<feature type="domain" description="Soluble ligand binding" evidence="19">
    <location>
        <begin position="493"/>
        <end position="544"/>
    </location>
</feature>
<dbReference type="Pfam" id="PF22461">
    <property type="entry name" value="SLBB_2"/>
    <property type="match status" value="1"/>
</dbReference>
<evidence type="ECO:0000259" key="17">
    <source>
        <dbReference type="Pfam" id="PF02563"/>
    </source>
</evidence>
<feature type="domain" description="Capsule biosynthesis GfcC-like C-terminal" evidence="18">
    <location>
        <begin position="718"/>
        <end position="779"/>
    </location>
</feature>
<keyword evidence="13" id="KW-0998">Cell outer membrane</keyword>
<keyword evidence="9" id="KW-0406">Ion transport</keyword>
<feature type="coiled-coil region" evidence="15">
    <location>
        <begin position="65"/>
        <end position="92"/>
    </location>
</feature>
<dbReference type="GO" id="GO:0046930">
    <property type="term" value="C:pore complex"/>
    <property type="evidence" value="ECO:0007669"/>
    <property type="project" value="UniProtKB-KW"/>
</dbReference>
<keyword evidence="7" id="KW-0732">Signal</keyword>
<gene>
    <name evidence="21" type="ORF">G0Q07_12865</name>
</gene>
<evidence type="ECO:0000256" key="6">
    <source>
        <dbReference type="ARBA" id="ARBA00022692"/>
    </source>
</evidence>
<keyword evidence="10" id="KW-0626">Porin</keyword>
<feature type="domain" description="Soluble ligand binding" evidence="19">
    <location>
        <begin position="321"/>
        <end position="365"/>
    </location>
</feature>
<dbReference type="InterPro" id="IPR049712">
    <property type="entry name" value="Poly_export"/>
</dbReference>
<dbReference type="GO" id="GO:0009279">
    <property type="term" value="C:cell outer membrane"/>
    <property type="evidence" value="ECO:0007669"/>
    <property type="project" value="UniProtKB-SubCell"/>
</dbReference>
<evidence type="ECO:0000256" key="10">
    <source>
        <dbReference type="ARBA" id="ARBA00023114"/>
    </source>
</evidence>
<evidence type="ECO:0000256" key="15">
    <source>
        <dbReference type="SAM" id="Coils"/>
    </source>
</evidence>
<dbReference type="Pfam" id="PF10531">
    <property type="entry name" value="SLBB"/>
    <property type="match status" value="4"/>
</dbReference>
<keyword evidence="16" id="KW-1133">Transmembrane helix</keyword>
<reference evidence="21 22" key="1">
    <citation type="submission" date="2020-02" db="EMBL/GenBank/DDBJ databases">
        <title>Genome sequencing for Draconibacterium sp. strain M1.</title>
        <authorList>
            <person name="Park S.-J."/>
        </authorList>
    </citation>
    <scope>NUCLEOTIDE SEQUENCE [LARGE SCALE GENOMIC DNA]</scope>
    <source>
        <strain evidence="21 22">M1</strain>
    </source>
</reference>
<dbReference type="KEGG" id="drc:G0Q07_12865"/>
<evidence type="ECO:0000256" key="2">
    <source>
        <dbReference type="ARBA" id="ARBA00009450"/>
    </source>
</evidence>
<feature type="domain" description="SLBB" evidence="20">
    <location>
        <begin position="403"/>
        <end position="481"/>
    </location>
</feature>
<dbReference type="Proteomes" id="UP000474630">
    <property type="component" value="Chromosome"/>
</dbReference>
<evidence type="ECO:0000256" key="8">
    <source>
        <dbReference type="ARBA" id="ARBA00023047"/>
    </source>
</evidence>
<feature type="domain" description="Soluble ligand binding" evidence="19">
    <location>
        <begin position="593"/>
        <end position="640"/>
    </location>
</feature>
<evidence type="ECO:0000256" key="16">
    <source>
        <dbReference type="SAM" id="Phobius"/>
    </source>
</evidence>
<dbReference type="InterPro" id="IPR019554">
    <property type="entry name" value="Soluble_ligand-bd"/>
</dbReference>
<dbReference type="GO" id="GO:0015159">
    <property type="term" value="F:polysaccharide transmembrane transporter activity"/>
    <property type="evidence" value="ECO:0007669"/>
    <property type="project" value="InterPro"/>
</dbReference>
<feature type="domain" description="Soluble ligand binding" evidence="19">
    <location>
        <begin position="239"/>
        <end position="281"/>
    </location>
</feature>
<dbReference type="GO" id="GO:0015288">
    <property type="term" value="F:porin activity"/>
    <property type="evidence" value="ECO:0007669"/>
    <property type="project" value="UniProtKB-KW"/>
</dbReference>
<evidence type="ECO:0000256" key="11">
    <source>
        <dbReference type="ARBA" id="ARBA00023136"/>
    </source>
</evidence>
<keyword evidence="4" id="KW-1134">Transmembrane beta strand</keyword>
<evidence type="ECO:0000256" key="4">
    <source>
        <dbReference type="ARBA" id="ARBA00022452"/>
    </source>
</evidence>
<dbReference type="EMBL" id="CP048409">
    <property type="protein sequence ID" value="QIA08551.1"/>
    <property type="molecule type" value="Genomic_DNA"/>
</dbReference>
<dbReference type="Pfam" id="PF02563">
    <property type="entry name" value="Poly_export"/>
    <property type="match status" value="1"/>
</dbReference>
<comment type="similarity">
    <text evidence="2">Belongs to the BexD/CtrA/VexA family.</text>
</comment>
<dbReference type="InterPro" id="IPR003715">
    <property type="entry name" value="Poly_export_N"/>
</dbReference>
<evidence type="ECO:0000259" key="18">
    <source>
        <dbReference type="Pfam" id="PF06251"/>
    </source>
</evidence>
<keyword evidence="8" id="KW-0625">Polysaccharide transport</keyword>
<comment type="subcellular location">
    <subcellularLocation>
        <location evidence="1">Cell outer membrane</location>
        <topology evidence="1">Multi-pass membrane protein</topology>
    </subcellularLocation>
</comment>
<feature type="transmembrane region" description="Helical" evidence="16">
    <location>
        <begin position="791"/>
        <end position="809"/>
    </location>
</feature>
<dbReference type="AlphaFoldDB" id="A0A6C0RHI1"/>
<evidence type="ECO:0000256" key="5">
    <source>
        <dbReference type="ARBA" id="ARBA00022597"/>
    </source>
</evidence>
<dbReference type="RefSeq" id="WP_163346564.1">
    <property type="nucleotide sequence ID" value="NZ_CP048409.1"/>
</dbReference>
<accession>A0A6C0RHI1</accession>
<protein>
    <submittedName>
        <fullName evidence="21">Capsule biosynthesis protein</fullName>
    </submittedName>
</protein>
<dbReference type="PANTHER" id="PTHR33619:SF3">
    <property type="entry name" value="POLYSACCHARIDE EXPORT PROTEIN GFCE-RELATED"/>
    <property type="match status" value="1"/>
</dbReference>
<evidence type="ECO:0000256" key="13">
    <source>
        <dbReference type="ARBA" id="ARBA00023237"/>
    </source>
</evidence>
<dbReference type="Gene3D" id="3.10.560.10">
    <property type="entry name" value="Outer membrane lipoprotein wza domain like"/>
    <property type="match status" value="6"/>
</dbReference>
<evidence type="ECO:0000256" key="1">
    <source>
        <dbReference type="ARBA" id="ARBA00004571"/>
    </source>
</evidence>
<sequence>MRINILKYSWFILMFLLLLQGKTMAQGVDPMDQNVSEIKSSQISDAQMRVIMQRAIEAGMTPEQIESLARSRGMAESEVEKFKERVERLYDNKLMDEDSKGIKVNTRPKVEYPENLEERLPNSAHSQTNPNFGFSLFKNTDLTFEPSFNVLTPRDYIIGPGDLLNIDVWGASQHSYQEVVSNEGSIIISNIGPVFLSGMSKEEAGKKLKTILSRIYSGLKDGKTSMKVTLGAVRSIQINIVGEVVLPGTYNISAMATAFNAMYIAGGPAENGSIRDVQIIRNNKIVAHIDFYEYLLNAQQSNNIRLQDQDIIFIPAYENRVSINGEVKRPMSFDIKPDESLDDLIGFAGGFTGNAYTERIKIIRNTSKEKRILDIAAEYLDAIRLENGDEVYIDAVLHRFENRVYISGAVFRPGIYAIDESTSLKELIKKADGLREDVFKDRISVFRLQDDLTREHIAVDLNNLLASNLDFTLQREDSIHIPSIHDLRETRTIQIEGEVMHPGIYPYSENTKVEDLIIQAGGLLETASTANIEIARRLSDNTSTVTSVKLADIIKFPIDKSLAISDAASNFILKPFDQVFVRKSPAYIPQMLVSINGEVNFPGKYSITSRTERVSDLIKRSGGITTEAYINGASLIRKKTQDKTLTDKAIDNITMEKESSNNINIIRNEFDIIALDLASILSNPGGNSDLILQEGDSIRILKSLQTIKVSGSVYNPNVVPFDETQSVKEYLSNAGGLTKRSKPGHIYVVYANGSVKKTQKTLFGRKYPELQAGAEIIVPSKGERRKMSPTGAISLVASISLIIVSLINAR</sequence>
<dbReference type="GO" id="GO:0006811">
    <property type="term" value="P:monoatomic ion transport"/>
    <property type="evidence" value="ECO:0007669"/>
    <property type="project" value="UniProtKB-KW"/>
</dbReference>
<keyword evidence="5" id="KW-0762">Sugar transport</keyword>
<evidence type="ECO:0000256" key="12">
    <source>
        <dbReference type="ARBA" id="ARBA00023139"/>
    </source>
</evidence>
<evidence type="ECO:0000313" key="22">
    <source>
        <dbReference type="Proteomes" id="UP000474630"/>
    </source>
</evidence>
<keyword evidence="12" id="KW-0564">Palmitate</keyword>
<evidence type="ECO:0000256" key="9">
    <source>
        <dbReference type="ARBA" id="ARBA00023065"/>
    </source>
</evidence>
<dbReference type="InterPro" id="IPR054765">
    <property type="entry name" value="SLBB_dom"/>
</dbReference>
<keyword evidence="6 16" id="KW-0812">Transmembrane</keyword>
<proteinExistence type="inferred from homology"/>
<evidence type="ECO:0000256" key="3">
    <source>
        <dbReference type="ARBA" id="ARBA00022448"/>
    </source>
</evidence>